<keyword evidence="1" id="KW-0732">Signal</keyword>
<dbReference type="InterPro" id="IPR019619">
    <property type="entry name" value="DUF2490"/>
</dbReference>
<feature type="chain" id="PRO_5046676122" evidence="1">
    <location>
        <begin position="21"/>
        <end position="240"/>
    </location>
</feature>
<dbReference type="Proteomes" id="UP001597197">
    <property type="component" value="Unassembled WGS sequence"/>
</dbReference>
<comment type="caution">
    <text evidence="2">The sequence shown here is derived from an EMBL/GenBank/DDBJ whole genome shotgun (WGS) entry which is preliminary data.</text>
</comment>
<dbReference type="EMBL" id="JBHUFD010000005">
    <property type="protein sequence ID" value="MFD1873906.1"/>
    <property type="molecule type" value="Genomic_DNA"/>
</dbReference>
<sequence>MKKLLLFFACLLLLATSAQAQKNRAAYNGWLQYTGTYSLNERFDINLGAQYRAYSGLTDKRLLLGLVNLQYNLKNLPLSVGAGYMYLQLQPYTTADQVEKFDNRENRLYQQLIATQKFNRARLIHRYRIEERWTAAGFRLRFRYLASLRLPLGPKSDLNPKWYLALKDEIRISDQPNPFDSNRVWGGVGRIFTKNLGGELLWMTQFDGGQNRSNYVAFILRHDFGWSADHPERRVRFLPQ</sequence>
<name>A0ABW4QWY1_9BACT</name>
<organism evidence="2 3">
    <name type="scientific">Hymenobacter bucti</name>
    <dbReference type="NCBI Taxonomy" id="1844114"/>
    <lineage>
        <taxon>Bacteria</taxon>
        <taxon>Pseudomonadati</taxon>
        <taxon>Bacteroidota</taxon>
        <taxon>Cytophagia</taxon>
        <taxon>Cytophagales</taxon>
        <taxon>Hymenobacteraceae</taxon>
        <taxon>Hymenobacter</taxon>
    </lineage>
</organism>
<gene>
    <name evidence="2" type="ORF">ACFSDX_15785</name>
</gene>
<proteinExistence type="predicted"/>
<accession>A0ABW4QWY1</accession>
<evidence type="ECO:0000256" key="1">
    <source>
        <dbReference type="SAM" id="SignalP"/>
    </source>
</evidence>
<evidence type="ECO:0000313" key="2">
    <source>
        <dbReference type="EMBL" id="MFD1873906.1"/>
    </source>
</evidence>
<dbReference type="RefSeq" id="WP_382315207.1">
    <property type="nucleotide sequence ID" value="NZ_JBHUFD010000005.1"/>
</dbReference>
<protein>
    <submittedName>
        <fullName evidence="2">DUF2490 domain-containing protein</fullName>
    </submittedName>
</protein>
<evidence type="ECO:0000313" key="3">
    <source>
        <dbReference type="Proteomes" id="UP001597197"/>
    </source>
</evidence>
<feature type="signal peptide" evidence="1">
    <location>
        <begin position="1"/>
        <end position="20"/>
    </location>
</feature>
<keyword evidence="3" id="KW-1185">Reference proteome</keyword>
<reference evidence="3" key="1">
    <citation type="journal article" date="2019" name="Int. J. Syst. Evol. Microbiol.">
        <title>The Global Catalogue of Microorganisms (GCM) 10K type strain sequencing project: providing services to taxonomists for standard genome sequencing and annotation.</title>
        <authorList>
            <consortium name="The Broad Institute Genomics Platform"/>
            <consortium name="The Broad Institute Genome Sequencing Center for Infectious Disease"/>
            <person name="Wu L."/>
            <person name="Ma J."/>
        </authorList>
    </citation>
    <scope>NUCLEOTIDE SEQUENCE [LARGE SCALE GENOMIC DNA]</scope>
    <source>
        <strain evidence="3">CGMCC 1.15795</strain>
    </source>
</reference>
<dbReference type="Pfam" id="PF10677">
    <property type="entry name" value="DUF2490"/>
    <property type="match status" value="1"/>
</dbReference>